<comment type="caution">
    <text evidence="1">The sequence shown here is derived from an EMBL/GenBank/DDBJ whole genome shotgun (WGS) entry which is preliminary data.</text>
</comment>
<accession>A0ACC6L2D4</accession>
<gene>
    <name evidence="1" type="ORF">J2X78_004231</name>
</gene>
<name>A0ACC6L2D4_9SPHI</name>
<sequence>MKNTIIEFKKRIAGALIAAASVLTISIARFEKDPQSCGMITLQIKNKKKPSG</sequence>
<proteinExistence type="predicted"/>
<protein>
    <submittedName>
        <fullName evidence="1">Uncharacterized protein</fullName>
    </submittedName>
</protein>
<keyword evidence="2" id="KW-1185">Reference proteome</keyword>
<evidence type="ECO:0000313" key="1">
    <source>
        <dbReference type="EMBL" id="MDR6785646.1"/>
    </source>
</evidence>
<dbReference type="EMBL" id="JAVDTF010000004">
    <property type="protein sequence ID" value="MDR6785646.1"/>
    <property type="molecule type" value="Genomic_DNA"/>
</dbReference>
<organism evidence="1 2">
    <name type="scientific">Pedobacter africanus</name>
    <dbReference type="NCBI Taxonomy" id="151894"/>
    <lineage>
        <taxon>Bacteria</taxon>
        <taxon>Pseudomonadati</taxon>
        <taxon>Bacteroidota</taxon>
        <taxon>Sphingobacteriia</taxon>
        <taxon>Sphingobacteriales</taxon>
        <taxon>Sphingobacteriaceae</taxon>
        <taxon>Pedobacter</taxon>
    </lineage>
</organism>
<evidence type="ECO:0000313" key="2">
    <source>
        <dbReference type="Proteomes" id="UP001246858"/>
    </source>
</evidence>
<reference evidence="1" key="1">
    <citation type="submission" date="2023-07" db="EMBL/GenBank/DDBJ databases">
        <title>Sorghum-associated microbial communities from plants grown in Nebraska, USA.</title>
        <authorList>
            <person name="Schachtman D."/>
        </authorList>
    </citation>
    <scope>NUCLEOTIDE SEQUENCE</scope>
    <source>
        <strain evidence="1">2697</strain>
    </source>
</reference>
<dbReference type="Proteomes" id="UP001246858">
    <property type="component" value="Unassembled WGS sequence"/>
</dbReference>